<comment type="caution">
    <text evidence="3">The sequence shown here is derived from an EMBL/GenBank/DDBJ whole genome shotgun (WGS) entry which is preliminary data.</text>
</comment>
<feature type="region of interest" description="Disordered" evidence="1">
    <location>
        <begin position="27"/>
        <end position="55"/>
    </location>
</feature>
<reference evidence="3 4" key="1">
    <citation type="submission" date="2020-03" db="EMBL/GenBank/DDBJ databases">
        <title>WGS of actinomycetes isolated from Thailand.</title>
        <authorList>
            <person name="Thawai C."/>
        </authorList>
    </citation>
    <scope>NUCLEOTIDE SEQUENCE [LARGE SCALE GENOMIC DNA]</scope>
    <source>
        <strain evidence="3 4">HSS6-12</strain>
    </source>
</reference>
<evidence type="ECO:0000256" key="1">
    <source>
        <dbReference type="SAM" id="MobiDB-lite"/>
    </source>
</evidence>
<protein>
    <recommendedName>
        <fullName evidence="2">tRNA nuclease CdiA C-terminal domain-containing protein</fullName>
    </recommendedName>
</protein>
<name>A0ABX0ZE40_9ACTN</name>
<dbReference type="Proteomes" id="UP000783871">
    <property type="component" value="Unassembled WGS sequence"/>
</dbReference>
<dbReference type="CDD" id="cd13442">
    <property type="entry name" value="CDI_toxin_Bp1026b-like"/>
    <property type="match status" value="1"/>
</dbReference>
<keyword evidence="4" id="KW-1185">Reference proteome</keyword>
<dbReference type="InterPro" id="IPR033806">
    <property type="entry name" value="CDI_toxin_Bp1026b-like"/>
</dbReference>
<dbReference type="Pfam" id="PF18451">
    <property type="entry name" value="CdiA_C"/>
    <property type="match status" value="1"/>
</dbReference>
<sequence length="140" mass="15748">MSPNEKPRERRALELENECADRVAAKGYRVHQNPTKQEVADARLDTGDGGKPEKAPDFLIEGHVFDCFAPTPPVPVRAVWSAVSRKIDTEQTQRVILNLHDWRGDLAALRKQFDDWPIAGLKELAAVTRNGAIIQIVRRD</sequence>
<evidence type="ECO:0000259" key="2">
    <source>
        <dbReference type="Pfam" id="PF18451"/>
    </source>
</evidence>
<dbReference type="Gene3D" id="3.40.1350.120">
    <property type="match status" value="1"/>
</dbReference>
<evidence type="ECO:0000313" key="4">
    <source>
        <dbReference type="Proteomes" id="UP000783871"/>
    </source>
</evidence>
<feature type="compositionally biased region" description="Basic and acidic residues" evidence="1">
    <location>
        <begin position="38"/>
        <end position="55"/>
    </location>
</feature>
<dbReference type="InterPro" id="IPR040559">
    <property type="entry name" value="CdiA_C"/>
</dbReference>
<accession>A0ABX0ZE40</accession>
<gene>
    <name evidence="3" type="ORF">HCJ94_19810</name>
</gene>
<organism evidence="3 4">
    <name type="scientific">Micromonospora thermarum</name>
    <dbReference type="NCBI Taxonomy" id="2720024"/>
    <lineage>
        <taxon>Bacteria</taxon>
        <taxon>Bacillati</taxon>
        <taxon>Actinomycetota</taxon>
        <taxon>Actinomycetes</taxon>
        <taxon>Micromonosporales</taxon>
        <taxon>Micromonosporaceae</taxon>
        <taxon>Micromonospora</taxon>
    </lineage>
</organism>
<proteinExistence type="predicted"/>
<feature type="domain" description="tRNA nuclease CdiA C-terminal" evidence="2">
    <location>
        <begin position="54"/>
        <end position="133"/>
    </location>
</feature>
<dbReference type="RefSeq" id="WP_168002617.1">
    <property type="nucleotide sequence ID" value="NZ_JAATEO010000022.1"/>
</dbReference>
<evidence type="ECO:0000313" key="3">
    <source>
        <dbReference type="EMBL" id="NJP34170.1"/>
    </source>
</evidence>
<dbReference type="EMBL" id="JAATEO010000022">
    <property type="protein sequence ID" value="NJP34170.1"/>
    <property type="molecule type" value="Genomic_DNA"/>
</dbReference>